<accession>A0AAV9QJ80</accession>
<feature type="transmembrane region" description="Helical" evidence="5">
    <location>
        <begin position="65"/>
        <end position="84"/>
    </location>
</feature>
<comment type="caution">
    <text evidence="6">The sequence shown here is derived from an EMBL/GenBank/DDBJ whole genome shotgun (WGS) entry which is preliminary data.</text>
</comment>
<dbReference type="PANTHER" id="PTHR23294">
    <property type="entry name" value="ET TRANSLATION PRODUCT-RELATED"/>
    <property type="match status" value="1"/>
</dbReference>
<dbReference type="InterPro" id="IPR036259">
    <property type="entry name" value="MFS_trans_sf"/>
</dbReference>
<evidence type="ECO:0000256" key="2">
    <source>
        <dbReference type="ARBA" id="ARBA00022692"/>
    </source>
</evidence>
<evidence type="ECO:0000256" key="3">
    <source>
        <dbReference type="ARBA" id="ARBA00022989"/>
    </source>
</evidence>
<feature type="transmembrane region" description="Helical" evidence="5">
    <location>
        <begin position="152"/>
        <end position="174"/>
    </location>
</feature>
<evidence type="ECO:0000256" key="5">
    <source>
        <dbReference type="SAM" id="Phobius"/>
    </source>
</evidence>
<feature type="transmembrane region" description="Helical" evidence="5">
    <location>
        <begin position="260"/>
        <end position="284"/>
    </location>
</feature>
<sequence length="303" mass="33024">MAVGGFFTGSILNRLGPKWTGGQAFPIVGGVILGACAPMLWTVVMAIQWSYATEVEKGTYITVQYVLNLLGSTIGALVAFIIILKGTSTANGSPTAVYITFIVLMFLGVATAFFGLVAPKSVRRADNTPIAVFHVLPYKEELRGVVSALQDWRVLAMLPVAFSTEFPISIMPILNAHYFSLRTRALNSVIFYAIALPTAPLVTYLLDKLPYERTKRGLITLSVTTVVIVGGWVALIAWVTVSKTFATPPELGVDWTDSNFAGPFVLYIFFGVVFTFHQLLGMWVMGALTNDPRKLGIYGGIWR</sequence>
<feature type="transmembrane region" description="Helical" evidence="5">
    <location>
        <begin position="24"/>
        <end position="44"/>
    </location>
</feature>
<dbReference type="GO" id="GO:0016020">
    <property type="term" value="C:membrane"/>
    <property type="evidence" value="ECO:0007669"/>
    <property type="project" value="UniProtKB-SubCell"/>
</dbReference>
<keyword evidence="7" id="KW-1185">Reference proteome</keyword>
<protein>
    <submittedName>
        <fullName evidence="6">Uncharacterized protein</fullName>
    </submittedName>
</protein>
<evidence type="ECO:0000256" key="1">
    <source>
        <dbReference type="ARBA" id="ARBA00004141"/>
    </source>
</evidence>
<feature type="transmembrane region" description="Helical" evidence="5">
    <location>
        <begin position="218"/>
        <end position="240"/>
    </location>
</feature>
<name>A0AAV9QJ80_9PEZI</name>
<proteinExistence type="predicted"/>
<keyword evidence="4 5" id="KW-0472">Membrane</keyword>
<keyword evidence="2 5" id="KW-0812">Transmembrane</keyword>
<dbReference type="Proteomes" id="UP001345827">
    <property type="component" value="Unassembled WGS sequence"/>
</dbReference>
<feature type="transmembrane region" description="Helical" evidence="5">
    <location>
        <begin position="96"/>
        <end position="118"/>
    </location>
</feature>
<feature type="transmembrane region" description="Helical" evidence="5">
    <location>
        <begin position="186"/>
        <end position="206"/>
    </location>
</feature>
<reference evidence="6 7" key="1">
    <citation type="submission" date="2023-06" db="EMBL/GenBank/DDBJ databases">
        <title>Black Yeasts Isolated from many extreme environments.</title>
        <authorList>
            <person name="Coleine C."/>
            <person name="Stajich J.E."/>
            <person name="Selbmann L."/>
        </authorList>
    </citation>
    <scope>NUCLEOTIDE SEQUENCE [LARGE SCALE GENOMIC DNA]</scope>
    <source>
        <strain evidence="6 7">CCFEE 5887</strain>
    </source>
</reference>
<dbReference type="InterPro" id="IPR051617">
    <property type="entry name" value="UNC-93-like_regulator"/>
</dbReference>
<comment type="subcellular location">
    <subcellularLocation>
        <location evidence="1">Membrane</location>
        <topology evidence="1">Multi-pass membrane protein</topology>
    </subcellularLocation>
</comment>
<dbReference type="EMBL" id="JAXLQG010000003">
    <property type="protein sequence ID" value="KAK5541995.1"/>
    <property type="molecule type" value="Genomic_DNA"/>
</dbReference>
<gene>
    <name evidence="6" type="ORF">LTR25_001880</name>
</gene>
<dbReference type="SUPFAM" id="SSF103473">
    <property type="entry name" value="MFS general substrate transporter"/>
    <property type="match status" value="1"/>
</dbReference>
<evidence type="ECO:0000313" key="7">
    <source>
        <dbReference type="Proteomes" id="UP001345827"/>
    </source>
</evidence>
<keyword evidence="3 5" id="KW-1133">Transmembrane helix</keyword>
<dbReference type="AlphaFoldDB" id="A0AAV9QJ80"/>
<dbReference type="PANTHER" id="PTHR23294:SF59">
    <property type="entry name" value="UNC93-LIKE PROTEIN C922.05C"/>
    <property type="match status" value="1"/>
</dbReference>
<organism evidence="6 7">
    <name type="scientific">Vermiconidia calcicola</name>
    <dbReference type="NCBI Taxonomy" id="1690605"/>
    <lineage>
        <taxon>Eukaryota</taxon>
        <taxon>Fungi</taxon>
        <taxon>Dikarya</taxon>
        <taxon>Ascomycota</taxon>
        <taxon>Pezizomycotina</taxon>
        <taxon>Dothideomycetes</taxon>
        <taxon>Dothideomycetidae</taxon>
        <taxon>Mycosphaerellales</taxon>
        <taxon>Extremaceae</taxon>
        <taxon>Vermiconidia</taxon>
    </lineage>
</organism>
<evidence type="ECO:0000256" key="4">
    <source>
        <dbReference type="ARBA" id="ARBA00023136"/>
    </source>
</evidence>
<evidence type="ECO:0000313" key="6">
    <source>
        <dbReference type="EMBL" id="KAK5541995.1"/>
    </source>
</evidence>